<dbReference type="RefSeq" id="XP_016607623.1">
    <property type="nucleotide sequence ID" value="XM_016753210.1"/>
</dbReference>
<evidence type="ECO:0000256" key="10">
    <source>
        <dbReference type="SAM" id="MobiDB-lite"/>
    </source>
</evidence>
<keyword evidence="4 9" id="KW-0863">Zinc-finger</keyword>
<dbReference type="GO" id="GO:0008094">
    <property type="term" value="F:ATP-dependent activity, acting on DNA"/>
    <property type="evidence" value="ECO:0007669"/>
    <property type="project" value="EnsemblFungi"/>
</dbReference>
<evidence type="ECO:0000259" key="12">
    <source>
        <dbReference type="PROSITE" id="PS51192"/>
    </source>
</evidence>
<evidence type="ECO:0000256" key="8">
    <source>
        <dbReference type="ARBA" id="ARBA00022840"/>
    </source>
</evidence>
<dbReference type="InterPro" id="IPR001650">
    <property type="entry name" value="Helicase_C-like"/>
</dbReference>
<dbReference type="OMA" id="DHIMLRR"/>
<dbReference type="GO" id="GO:0000113">
    <property type="term" value="C:nucleotide-excision repair factor 4 complex"/>
    <property type="evidence" value="ECO:0007669"/>
    <property type="project" value="EnsemblFungi"/>
</dbReference>
<evidence type="ECO:0000259" key="11">
    <source>
        <dbReference type="PROSITE" id="PS50089"/>
    </source>
</evidence>
<dbReference type="GO" id="GO:0031463">
    <property type="term" value="C:Cul3-RING ubiquitin ligase complex"/>
    <property type="evidence" value="ECO:0007669"/>
    <property type="project" value="EnsemblFungi"/>
</dbReference>
<evidence type="ECO:0000256" key="2">
    <source>
        <dbReference type="ARBA" id="ARBA00022723"/>
    </source>
</evidence>
<dbReference type="SUPFAM" id="SSF52540">
    <property type="entry name" value="P-loop containing nucleoside triphosphate hydrolases"/>
    <property type="match status" value="2"/>
</dbReference>
<dbReference type="SMART" id="SM00487">
    <property type="entry name" value="DEXDc"/>
    <property type="match status" value="1"/>
</dbReference>
<dbReference type="GO" id="GO:0009411">
    <property type="term" value="P:response to UV"/>
    <property type="evidence" value="ECO:0007669"/>
    <property type="project" value="EnsemblFungi"/>
</dbReference>
<dbReference type="InterPro" id="IPR000330">
    <property type="entry name" value="SNF2_N"/>
</dbReference>
<evidence type="ECO:0000256" key="6">
    <source>
        <dbReference type="ARBA" id="ARBA00022806"/>
    </source>
</evidence>
<dbReference type="SUPFAM" id="SSF57850">
    <property type="entry name" value="RING/U-box"/>
    <property type="match status" value="1"/>
</dbReference>
<dbReference type="CDD" id="cd18008">
    <property type="entry name" value="DEXDc_SHPRH-like"/>
    <property type="match status" value="1"/>
</dbReference>
<dbReference type="GO" id="GO:0004842">
    <property type="term" value="F:ubiquitin-protein transferase activity"/>
    <property type="evidence" value="ECO:0007669"/>
    <property type="project" value="EnsemblFungi"/>
</dbReference>
<evidence type="ECO:0000313" key="15">
    <source>
        <dbReference type="Proteomes" id="UP000053201"/>
    </source>
</evidence>
<feature type="compositionally biased region" description="Low complexity" evidence="10">
    <location>
        <begin position="215"/>
        <end position="229"/>
    </location>
</feature>
<dbReference type="GO" id="GO:0070911">
    <property type="term" value="P:global genome nucleotide-excision repair"/>
    <property type="evidence" value="ECO:0007669"/>
    <property type="project" value="EnsemblFungi"/>
</dbReference>
<proteinExistence type="inferred from homology"/>
<evidence type="ECO:0000256" key="4">
    <source>
        <dbReference type="ARBA" id="ARBA00022771"/>
    </source>
</evidence>
<feature type="region of interest" description="Disordered" evidence="10">
    <location>
        <begin position="1"/>
        <end position="395"/>
    </location>
</feature>
<dbReference type="EMBL" id="KQ257457">
    <property type="protein sequence ID" value="KNC99583.1"/>
    <property type="molecule type" value="Genomic_DNA"/>
</dbReference>
<dbReference type="GO" id="GO:0006511">
    <property type="term" value="P:ubiquitin-dependent protein catabolic process"/>
    <property type="evidence" value="ECO:0007669"/>
    <property type="project" value="EnsemblFungi"/>
</dbReference>
<dbReference type="SMART" id="SM00490">
    <property type="entry name" value="HELICc"/>
    <property type="match status" value="1"/>
</dbReference>
<keyword evidence="2" id="KW-0479">Metal-binding</keyword>
<feature type="domain" description="Helicase C-terminal" evidence="13">
    <location>
        <begin position="872"/>
        <end position="1025"/>
    </location>
</feature>
<gene>
    <name evidence="14" type="ORF">SPPG_04971</name>
</gene>
<dbReference type="InParanoid" id="A0A0L0HFN6"/>
<evidence type="ECO:0000259" key="13">
    <source>
        <dbReference type="PROSITE" id="PS51194"/>
    </source>
</evidence>
<evidence type="ECO:0008006" key="16">
    <source>
        <dbReference type="Google" id="ProtNLM"/>
    </source>
</evidence>
<dbReference type="PANTHER" id="PTHR45626:SF12">
    <property type="entry name" value="DNA REPAIR PROTEIN RAD16"/>
    <property type="match status" value="1"/>
</dbReference>
<dbReference type="PANTHER" id="PTHR45626">
    <property type="entry name" value="TRANSCRIPTION TERMINATION FACTOR 2-RELATED"/>
    <property type="match status" value="1"/>
</dbReference>
<evidence type="ECO:0000313" key="14">
    <source>
        <dbReference type="EMBL" id="KNC99583.1"/>
    </source>
</evidence>
<dbReference type="Gene3D" id="3.40.50.300">
    <property type="entry name" value="P-loop containing nucleotide triphosphate hydrolases"/>
    <property type="match status" value="1"/>
</dbReference>
<keyword evidence="5" id="KW-0378">Hydrolase</keyword>
<feature type="domain" description="Helicase ATP-binding" evidence="12">
    <location>
        <begin position="447"/>
        <end position="621"/>
    </location>
</feature>
<dbReference type="PROSITE" id="PS50089">
    <property type="entry name" value="ZF_RING_2"/>
    <property type="match status" value="1"/>
</dbReference>
<dbReference type="Pfam" id="PF00271">
    <property type="entry name" value="Helicase_C"/>
    <property type="match status" value="1"/>
</dbReference>
<dbReference type="InterPro" id="IPR001841">
    <property type="entry name" value="Znf_RING"/>
</dbReference>
<feature type="compositionally biased region" description="Low complexity" evidence="10">
    <location>
        <begin position="17"/>
        <end position="29"/>
    </location>
</feature>
<dbReference type="GO" id="GO:0016787">
    <property type="term" value="F:hydrolase activity"/>
    <property type="evidence" value="ECO:0007669"/>
    <property type="project" value="UniProtKB-KW"/>
</dbReference>
<dbReference type="Gene3D" id="3.30.40.10">
    <property type="entry name" value="Zinc/RING finger domain, C3HC4 (zinc finger)"/>
    <property type="match status" value="1"/>
</dbReference>
<name>A0A0L0HFN6_SPIPD</name>
<evidence type="ECO:0000256" key="9">
    <source>
        <dbReference type="PROSITE-ProRule" id="PRU00175"/>
    </source>
</evidence>
<dbReference type="AlphaFoldDB" id="A0A0L0HFN6"/>
<keyword evidence="3" id="KW-0547">Nucleotide-binding</keyword>
<evidence type="ECO:0000256" key="3">
    <source>
        <dbReference type="ARBA" id="ARBA00022741"/>
    </source>
</evidence>
<feature type="compositionally biased region" description="Acidic residues" evidence="10">
    <location>
        <begin position="89"/>
        <end position="98"/>
    </location>
</feature>
<dbReference type="VEuPathDB" id="FungiDB:SPPG_04971"/>
<dbReference type="Proteomes" id="UP000053201">
    <property type="component" value="Unassembled WGS sequence"/>
</dbReference>
<dbReference type="GO" id="GO:0008104">
    <property type="term" value="P:intracellular protein localization"/>
    <property type="evidence" value="ECO:0007669"/>
    <property type="project" value="EnsemblFungi"/>
</dbReference>
<dbReference type="SMART" id="SM00184">
    <property type="entry name" value="RING"/>
    <property type="match status" value="1"/>
</dbReference>
<accession>A0A0L0HFN6</accession>
<dbReference type="GO" id="GO:0005524">
    <property type="term" value="F:ATP binding"/>
    <property type="evidence" value="ECO:0007669"/>
    <property type="project" value="UniProtKB-KW"/>
</dbReference>
<dbReference type="InterPro" id="IPR049730">
    <property type="entry name" value="SNF2/RAD54-like_C"/>
</dbReference>
<feature type="compositionally biased region" description="Acidic residues" evidence="10">
    <location>
        <begin position="352"/>
        <end position="365"/>
    </location>
</feature>
<evidence type="ECO:0000256" key="5">
    <source>
        <dbReference type="ARBA" id="ARBA00022801"/>
    </source>
</evidence>
<dbReference type="PROSITE" id="PS51192">
    <property type="entry name" value="HELICASE_ATP_BIND_1"/>
    <property type="match status" value="1"/>
</dbReference>
<dbReference type="CDD" id="cd18793">
    <property type="entry name" value="SF2_C_SNF"/>
    <property type="match status" value="1"/>
</dbReference>
<dbReference type="FunCoup" id="A0A0L0HFN6">
    <property type="interactions" value="193"/>
</dbReference>
<dbReference type="InterPro" id="IPR013083">
    <property type="entry name" value="Znf_RING/FYVE/PHD"/>
</dbReference>
<dbReference type="InterPro" id="IPR050628">
    <property type="entry name" value="SNF2_RAD54_helicase_TF"/>
</dbReference>
<feature type="compositionally biased region" description="Polar residues" evidence="10">
    <location>
        <begin position="205"/>
        <end position="214"/>
    </location>
</feature>
<dbReference type="eggNOG" id="KOG1002">
    <property type="taxonomic scope" value="Eukaryota"/>
</dbReference>
<dbReference type="InterPro" id="IPR027417">
    <property type="entry name" value="P-loop_NTPase"/>
</dbReference>
<keyword evidence="7" id="KW-0862">Zinc</keyword>
<dbReference type="InterPro" id="IPR038718">
    <property type="entry name" value="SNF2-like_sf"/>
</dbReference>
<dbReference type="CDD" id="cd16567">
    <property type="entry name" value="RING-HC_RAD16-like"/>
    <property type="match status" value="1"/>
</dbReference>
<comment type="similarity">
    <text evidence="1">Belongs to the SNF2/RAD54 helicase family.</text>
</comment>
<reference evidence="14 15" key="1">
    <citation type="submission" date="2009-08" db="EMBL/GenBank/DDBJ databases">
        <title>The Genome Sequence of Spizellomyces punctatus strain DAOM BR117.</title>
        <authorList>
            <consortium name="The Broad Institute Genome Sequencing Platform"/>
            <person name="Russ C."/>
            <person name="Cuomo C."/>
            <person name="Shea T."/>
            <person name="Young S.K."/>
            <person name="Zeng Q."/>
            <person name="Koehrsen M."/>
            <person name="Haas B."/>
            <person name="Borodovsky M."/>
            <person name="Guigo R."/>
            <person name="Alvarado L."/>
            <person name="Berlin A."/>
            <person name="Bochicchio J."/>
            <person name="Borenstein D."/>
            <person name="Chapman S."/>
            <person name="Chen Z."/>
            <person name="Engels R."/>
            <person name="Freedman E."/>
            <person name="Gellesch M."/>
            <person name="Goldberg J."/>
            <person name="Griggs A."/>
            <person name="Gujja S."/>
            <person name="Heiman D."/>
            <person name="Hepburn T."/>
            <person name="Howarth C."/>
            <person name="Jen D."/>
            <person name="Larson L."/>
            <person name="Lewis B."/>
            <person name="Mehta T."/>
            <person name="Park D."/>
            <person name="Pearson M."/>
            <person name="Roberts A."/>
            <person name="Saif S."/>
            <person name="Shenoy N."/>
            <person name="Sisk P."/>
            <person name="Stolte C."/>
            <person name="Sykes S."/>
            <person name="Thomson T."/>
            <person name="Walk T."/>
            <person name="White J."/>
            <person name="Yandava C."/>
            <person name="Burger G."/>
            <person name="Gray M.W."/>
            <person name="Holland P.W.H."/>
            <person name="King N."/>
            <person name="Lang F.B.F."/>
            <person name="Roger A.J."/>
            <person name="Ruiz-Trillo I."/>
            <person name="Lander E."/>
            <person name="Nusbaum C."/>
        </authorList>
    </citation>
    <scope>NUCLEOTIDE SEQUENCE [LARGE SCALE GENOMIC DNA]</scope>
    <source>
        <strain evidence="14 15">DAOM BR117</strain>
    </source>
</reference>
<keyword evidence="6" id="KW-0347">Helicase</keyword>
<dbReference type="GO" id="GO:0000715">
    <property type="term" value="P:nucleotide-excision repair, DNA damage recognition"/>
    <property type="evidence" value="ECO:0007669"/>
    <property type="project" value="EnsemblFungi"/>
</dbReference>
<dbReference type="InterPro" id="IPR014001">
    <property type="entry name" value="Helicase_ATP-bd"/>
</dbReference>
<keyword evidence="15" id="KW-1185">Reference proteome</keyword>
<feature type="compositionally biased region" description="Low complexity" evidence="10">
    <location>
        <begin position="68"/>
        <end position="78"/>
    </location>
</feature>
<dbReference type="PROSITE" id="PS51194">
    <property type="entry name" value="HELICASE_CTER"/>
    <property type="match status" value="1"/>
</dbReference>
<organism evidence="14 15">
    <name type="scientific">Spizellomyces punctatus (strain DAOM BR117)</name>
    <dbReference type="NCBI Taxonomy" id="645134"/>
    <lineage>
        <taxon>Eukaryota</taxon>
        <taxon>Fungi</taxon>
        <taxon>Fungi incertae sedis</taxon>
        <taxon>Chytridiomycota</taxon>
        <taxon>Chytridiomycota incertae sedis</taxon>
        <taxon>Chytridiomycetes</taxon>
        <taxon>Spizellomycetales</taxon>
        <taxon>Spizellomycetaceae</taxon>
        <taxon>Spizellomyces</taxon>
    </lineage>
</organism>
<dbReference type="Gene3D" id="3.40.50.10810">
    <property type="entry name" value="Tandem AAA-ATPase domain"/>
    <property type="match status" value="1"/>
</dbReference>
<dbReference type="GO" id="GO:0008270">
    <property type="term" value="F:zinc ion binding"/>
    <property type="evidence" value="ECO:0007669"/>
    <property type="project" value="UniProtKB-KW"/>
</dbReference>
<dbReference type="STRING" id="645134.A0A0L0HFN6"/>
<dbReference type="Pfam" id="PF00176">
    <property type="entry name" value="SNF2-rel_dom"/>
    <property type="match status" value="1"/>
</dbReference>
<feature type="compositionally biased region" description="Basic residues" evidence="10">
    <location>
        <begin position="280"/>
        <end position="302"/>
    </location>
</feature>
<feature type="domain" description="RING-type" evidence="11">
    <location>
        <begin position="787"/>
        <end position="829"/>
    </location>
</feature>
<dbReference type="InterPro" id="IPR027370">
    <property type="entry name" value="Znf-RING_euk"/>
</dbReference>
<protein>
    <recommendedName>
        <fullName evidence="16">DNA repair protein RAD16</fullName>
    </recommendedName>
</protein>
<evidence type="ECO:0000256" key="7">
    <source>
        <dbReference type="ARBA" id="ARBA00022833"/>
    </source>
</evidence>
<dbReference type="GeneID" id="27688393"/>
<evidence type="ECO:0000256" key="1">
    <source>
        <dbReference type="ARBA" id="ARBA00007025"/>
    </source>
</evidence>
<dbReference type="Pfam" id="PF13445">
    <property type="entry name" value="zf-RING_UBOX"/>
    <property type="match status" value="1"/>
</dbReference>
<dbReference type="OrthoDB" id="448448at2759"/>
<keyword evidence="8" id="KW-0067">ATP-binding</keyword>
<dbReference type="GO" id="GO:0004386">
    <property type="term" value="F:helicase activity"/>
    <property type="evidence" value="ECO:0007669"/>
    <property type="project" value="UniProtKB-KW"/>
</dbReference>
<sequence>MTLPIGSDPGTPPSLDASSSEAPSTASATRSRKRSHSLTIEVIVEDAKRRRGDEDTEGGRSTSRRLTRAAARSRSSSTIRTDDVNFDVPLDEATEEEQPLPSKRRRAVSRKVTDYTVTDGPATPRLQVRTSTNLPEVPTTPTTRRSRRSSVRNDAAPRTPRLSRRTSALRIKAQDLEGMETAQDVNADDGPVAAGPLESEENEESAATPTKLNTSILVLSDSDDSIPLSTKRKLRLPSMKGKGKIISDDEVSSLSEVDTGSFDFEDNVSENGAGPSQPSKPKRSVGARKGAKQKAPARRRTTIRSNSNVDENDDSDEPLSVRKASASRRKPAVVSDDSDSDFDLGSVRLSDAEAEEEAEDEETEETAAPISAPPTRRRRGRGAAAAARRQAKKDTKGTYDFHPELVTVWEQLEKEVQVIVPQQAEQPQDVNVKLLPFQREGLFWLLEQERGRFGGGILADEMGMGKTIQMISLLVSKRMKPNLILSPTVAIMQWLAELRERTTPGTFKVLLFHGNNRPTTREEVESYDVVLSTYAIIEQGFRKMQYGFKRKGETIKEPSLLHSVNWARVVLDEAHAIKDRSCSTARAVFALKRQKQWSLSGTPLQNRVGELYSLIRFMNCDPFSYYFCKKCPCKMQTWSFTDRKHCDGCGHISHQHFCWWNSEILKPIQKYGAEGEGLVGFKKLGCLLDRIMLRRTKLERTEELGLPPRVVTVRRDVFNDAEEELYESLYSDSARTFSTYVSNHTVLNNYASIFSLLSRMRLAVNHPDLVTTRVAIASNTATEHLVCGICHEEAEDPIMSKCKHVFCREDARQYIQSAPDEDTPTCPMCYKPLTIDLSQPQVIPKSGGEGIKSSIVNYIDMAKWRSSSKIEALVEELTALQRDDSTSKSIVFSQFVAFLDLIQWRLSRAGFNVVKLDGRMAPQQRDTVIKSFMTDPTVTVFLVSLKAGGVALNLTEASRVFVMDPWWNPAVEDQAFDRIHRLGQYRPIKITRMIIENSIESRILQLQEKKKALFESTVGKDMDALAKLSEEDLRFLFVL</sequence>